<evidence type="ECO:0000256" key="7">
    <source>
        <dbReference type="ARBA" id="ARBA00029745"/>
    </source>
</evidence>
<evidence type="ECO:0000256" key="4">
    <source>
        <dbReference type="ARBA" id="ARBA00013858"/>
    </source>
</evidence>
<dbReference type="InterPro" id="IPR036563">
    <property type="entry name" value="MoaE_sf"/>
</dbReference>
<dbReference type="Proteomes" id="UP000451233">
    <property type="component" value="Unassembled WGS sequence"/>
</dbReference>
<evidence type="ECO:0000256" key="6">
    <source>
        <dbReference type="ARBA" id="ARBA00026066"/>
    </source>
</evidence>
<keyword evidence="5" id="KW-0501">Molybdenum cofactor biosynthesis</keyword>
<evidence type="ECO:0000256" key="1">
    <source>
        <dbReference type="ARBA" id="ARBA00005046"/>
    </source>
</evidence>
<evidence type="ECO:0000256" key="2">
    <source>
        <dbReference type="ARBA" id="ARBA00005426"/>
    </source>
</evidence>
<gene>
    <name evidence="12" type="ORF">GS398_12190</name>
</gene>
<dbReference type="EC" id="2.8.1.12" evidence="3"/>
<evidence type="ECO:0000256" key="3">
    <source>
        <dbReference type="ARBA" id="ARBA00011950"/>
    </source>
</evidence>
<protein>
    <recommendedName>
        <fullName evidence="4">Molybdopterin synthase catalytic subunit</fullName>
        <ecNumber evidence="3">2.8.1.12</ecNumber>
    </recommendedName>
    <alternativeName>
        <fullName evidence="9">MPT synthase subunit 2</fullName>
    </alternativeName>
    <alternativeName>
        <fullName evidence="7">Molybdenum cofactor biosynthesis protein E</fullName>
    </alternativeName>
    <alternativeName>
        <fullName evidence="8">Molybdopterin-converting factor large subunit</fullName>
    </alternativeName>
    <alternativeName>
        <fullName evidence="10">Molybdopterin-converting factor subunit 2</fullName>
    </alternativeName>
</protein>
<accession>A0A7K1XYJ5</accession>
<sequence>MAEHKIRSIFKQGPVAPAFIAESIGKHSTKTGIGAHSIFMGQVRGDTIDGKEVIAIEYTAYEELAIAKFHEIRQEIFDKYPLTCLHVHHSLGRVSAGELCLFVFASSAHRAAATSACGEVVERIKADLPIWGKELFAGESYQWKENKPL</sequence>
<dbReference type="Pfam" id="PF02391">
    <property type="entry name" value="MoaE"/>
    <property type="match status" value="1"/>
</dbReference>
<dbReference type="CDD" id="cd00756">
    <property type="entry name" value="MoaE"/>
    <property type="match status" value="1"/>
</dbReference>
<dbReference type="EMBL" id="WVHS01000002">
    <property type="protein sequence ID" value="MXV16065.1"/>
    <property type="molecule type" value="Genomic_DNA"/>
</dbReference>
<evidence type="ECO:0000256" key="11">
    <source>
        <dbReference type="ARBA" id="ARBA00049878"/>
    </source>
</evidence>
<dbReference type="Gene3D" id="3.90.1170.40">
    <property type="entry name" value="Molybdopterin biosynthesis MoaE subunit"/>
    <property type="match status" value="1"/>
</dbReference>
<comment type="similarity">
    <text evidence="2">Belongs to the MoaE family.</text>
</comment>
<comment type="subunit">
    <text evidence="6">Heterotetramer of 2 MoaD subunits and 2 MoaE subunits. Also stable as homodimer. The enzyme changes between these two forms during catalysis.</text>
</comment>
<dbReference type="RefSeq" id="WP_160907020.1">
    <property type="nucleotide sequence ID" value="NZ_WVHS01000002.1"/>
</dbReference>
<dbReference type="GO" id="GO:0006777">
    <property type="term" value="P:Mo-molybdopterin cofactor biosynthetic process"/>
    <property type="evidence" value="ECO:0007669"/>
    <property type="project" value="UniProtKB-KW"/>
</dbReference>
<comment type="catalytic activity">
    <reaction evidence="11">
        <text>2 [molybdopterin-synthase sulfur-carrier protein]-C-terminal-Gly-aminoethanethioate + cyclic pyranopterin phosphate + H2O = molybdopterin + 2 [molybdopterin-synthase sulfur-carrier protein]-C-terminal Gly-Gly + 2 H(+)</text>
        <dbReference type="Rhea" id="RHEA:26333"/>
        <dbReference type="Rhea" id="RHEA-COMP:12202"/>
        <dbReference type="Rhea" id="RHEA-COMP:19907"/>
        <dbReference type="ChEBI" id="CHEBI:15377"/>
        <dbReference type="ChEBI" id="CHEBI:15378"/>
        <dbReference type="ChEBI" id="CHEBI:58698"/>
        <dbReference type="ChEBI" id="CHEBI:59648"/>
        <dbReference type="ChEBI" id="CHEBI:90778"/>
        <dbReference type="ChEBI" id="CHEBI:232372"/>
        <dbReference type="EC" id="2.8.1.12"/>
    </reaction>
</comment>
<evidence type="ECO:0000256" key="10">
    <source>
        <dbReference type="ARBA" id="ARBA00032474"/>
    </source>
</evidence>
<evidence type="ECO:0000256" key="5">
    <source>
        <dbReference type="ARBA" id="ARBA00023150"/>
    </source>
</evidence>
<proteinExistence type="inferred from homology"/>
<evidence type="ECO:0000256" key="9">
    <source>
        <dbReference type="ARBA" id="ARBA00030781"/>
    </source>
</evidence>
<reference evidence="12 13" key="1">
    <citation type="submission" date="2019-11" db="EMBL/GenBank/DDBJ databases">
        <title>Pedobacter sp. HMF7056 Genome sequencing and assembly.</title>
        <authorList>
            <person name="Kang H."/>
            <person name="Kim H."/>
            <person name="Joh K."/>
        </authorList>
    </citation>
    <scope>NUCLEOTIDE SEQUENCE [LARGE SCALE GENOMIC DNA]</scope>
    <source>
        <strain evidence="12 13">HMF7056</strain>
    </source>
</reference>
<comment type="caution">
    <text evidence="12">The sequence shown here is derived from an EMBL/GenBank/DDBJ whole genome shotgun (WGS) entry which is preliminary data.</text>
</comment>
<organism evidence="12 13">
    <name type="scientific">Hufsiella ginkgonis</name>
    <dbReference type="NCBI Taxonomy" id="2695274"/>
    <lineage>
        <taxon>Bacteria</taxon>
        <taxon>Pseudomonadati</taxon>
        <taxon>Bacteroidota</taxon>
        <taxon>Sphingobacteriia</taxon>
        <taxon>Sphingobacteriales</taxon>
        <taxon>Sphingobacteriaceae</taxon>
        <taxon>Hufsiella</taxon>
    </lineage>
</organism>
<evidence type="ECO:0000313" key="12">
    <source>
        <dbReference type="EMBL" id="MXV16065.1"/>
    </source>
</evidence>
<dbReference type="PANTHER" id="PTHR23404">
    <property type="entry name" value="MOLYBDOPTERIN SYNTHASE RELATED"/>
    <property type="match status" value="1"/>
</dbReference>
<dbReference type="SUPFAM" id="SSF54690">
    <property type="entry name" value="Molybdopterin synthase subunit MoaE"/>
    <property type="match status" value="1"/>
</dbReference>
<name>A0A7K1XYJ5_9SPHI</name>
<dbReference type="AlphaFoldDB" id="A0A7K1XYJ5"/>
<evidence type="ECO:0000313" key="13">
    <source>
        <dbReference type="Proteomes" id="UP000451233"/>
    </source>
</evidence>
<keyword evidence="13" id="KW-1185">Reference proteome</keyword>
<dbReference type="GO" id="GO:0030366">
    <property type="term" value="F:molybdopterin synthase activity"/>
    <property type="evidence" value="ECO:0007669"/>
    <property type="project" value="UniProtKB-EC"/>
</dbReference>
<dbReference type="InterPro" id="IPR003448">
    <property type="entry name" value="Mopterin_biosynth_MoaE"/>
</dbReference>
<comment type="pathway">
    <text evidence="1">Cofactor biosynthesis; molybdopterin biosynthesis.</text>
</comment>
<evidence type="ECO:0000256" key="8">
    <source>
        <dbReference type="ARBA" id="ARBA00030407"/>
    </source>
</evidence>